<dbReference type="RefSeq" id="WP_047224619.1">
    <property type="nucleotide sequence ID" value="NZ_JWIO01000043.1"/>
</dbReference>
<accession>A0ABR5F058</accession>
<protein>
    <recommendedName>
        <fullName evidence="1">LTD domain-containing protein</fullName>
    </recommendedName>
</protein>
<name>A0ABR5F058_9ACTN</name>
<evidence type="ECO:0000313" key="2">
    <source>
        <dbReference type="EMBL" id="KLL10095.1"/>
    </source>
</evidence>
<feature type="domain" description="LTD" evidence="1">
    <location>
        <begin position="236"/>
        <end position="328"/>
    </location>
</feature>
<sequence>MPLRGYGVLVGQVIDERAEGGTGTPHYQIHLRAAGDDFRITVNVLSSQQPADLFFVADEDFRHPVLRLLQALPDGFTALSSRPGGPALDYIRGNLFNRLDMRPLPATQPGPDNDLADGLHRFVTRAIADPAARVYAFGQRWGPEPNTPDKIFGFLPGNGIHDVHMNQGNSGRFRGDDGVWQDGGLLFRFPGTGGWAAVFLAFQPQGWHTDDSSGHVVPDLPEVGPAPRPAPGEPDQRVRIVAALANPAGPAPETESVTLVNTSPFHIDLAGWALTDQQKHRHVLRDLVIAAGDALRVRVSPPMRLGNGGGLITLLDRRGLKVDGVSYTGTQAAREGWTITFR</sequence>
<reference evidence="2 3" key="1">
    <citation type="submission" date="2014-12" db="EMBL/GenBank/DDBJ databases">
        <title>Frankia sp. BMG5.1 draft genome.</title>
        <authorList>
            <person name="Gtari M."/>
            <person name="Ghodhbane-Gtari F."/>
            <person name="Nouioui I."/>
            <person name="Ktari A."/>
            <person name="Hezbri K."/>
            <person name="Mimouni W."/>
            <person name="Sbissi I."/>
            <person name="Ayari A."/>
            <person name="Yamanaka T."/>
            <person name="Normand P."/>
            <person name="Tisa L.S."/>
            <person name="Boudabous A."/>
        </authorList>
    </citation>
    <scope>NUCLEOTIDE SEQUENCE [LARGE SCALE GENOMIC DNA]</scope>
    <source>
        <strain evidence="2 3">BMG5.1</strain>
    </source>
</reference>
<organism evidence="2 3">
    <name type="scientific">Protofrankia coriariae</name>
    <dbReference type="NCBI Taxonomy" id="1562887"/>
    <lineage>
        <taxon>Bacteria</taxon>
        <taxon>Bacillati</taxon>
        <taxon>Actinomycetota</taxon>
        <taxon>Actinomycetes</taxon>
        <taxon>Frankiales</taxon>
        <taxon>Frankiaceae</taxon>
        <taxon>Protofrankia</taxon>
    </lineage>
</organism>
<dbReference type="SUPFAM" id="SSF74853">
    <property type="entry name" value="Lamin A/C globular tail domain"/>
    <property type="match status" value="1"/>
</dbReference>
<evidence type="ECO:0000259" key="1">
    <source>
        <dbReference type="Pfam" id="PF00932"/>
    </source>
</evidence>
<dbReference type="InterPro" id="IPR036415">
    <property type="entry name" value="Lamin_tail_dom_sf"/>
</dbReference>
<proteinExistence type="predicted"/>
<gene>
    <name evidence="2" type="ORF">FrCorBMG51_20340</name>
</gene>
<keyword evidence="3" id="KW-1185">Reference proteome</keyword>
<dbReference type="EMBL" id="JWIO01000043">
    <property type="protein sequence ID" value="KLL10095.1"/>
    <property type="molecule type" value="Genomic_DNA"/>
</dbReference>
<comment type="caution">
    <text evidence="2">The sequence shown here is derived from an EMBL/GenBank/DDBJ whole genome shotgun (WGS) entry which is preliminary data.</text>
</comment>
<evidence type="ECO:0000313" key="3">
    <source>
        <dbReference type="Proteomes" id="UP000035425"/>
    </source>
</evidence>
<dbReference type="Pfam" id="PF10042">
    <property type="entry name" value="DUF2278"/>
    <property type="match status" value="1"/>
</dbReference>
<dbReference type="Proteomes" id="UP000035425">
    <property type="component" value="Unassembled WGS sequence"/>
</dbReference>
<dbReference type="InterPro" id="IPR001322">
    <property type="entry name" value="Lamin_tail_dom"/>
</dbReference>
<dbReference type="Pfam" id="PF00932">
    <property type="entry name" value="LTD"/>
    <property type="match status" value="1"/>
</dbReference>
<dbReference type="InterPro" id="IPR019268">
    <property type="entry name" value="DUF2278"/>
</dbReference>